<dbReference type="InterPro" id="IPR004045">
    <property type="entry name" value="Glutathione_S-Trfase_N"/>
</dbReference>
<dbReference type="SFLD" id="SFLDG00358">
    <property type="entry name" value="Main_(cytGST)"/>
    <property type="match status" value="1"/>
</dbReference>
<dbReference type="SFLD" id="SFLDS00019">
    <property type="entry name" value="Glutathione_Transferase_(cytos"/>
    <property type="match status" value="1"/>
</dbReference>
<dbReference type="CDD" id="cd03185">
    <property type="entry name" value="GST_C_Tau"/>
    <property type="match status" value="1"/>
</dbReference>
<comment type="catalytic activity">
    <reaction evidence="2 3">
        <text>RX + glutathione = an S-substituted glutathione + a halide anion + H(+)</text>
        <dbReference type="Rhea" id="RHEA:16437"/>
        <dbReference type="ChEBI" id="CHEBI:15378"/>
        <dbReference type="ChEBI" id="CHEBI:16042"/>
        <dbReference type="ChEBI" id="CHEBI:17792"/>
        <dbReference type="ChEBI" id="CHEBI:57925"/>
        <dbReference type="ChEBI" id="CHEBI:90779"/>
        <dbReference type="EC" id="2.5.1.18"/>
    </reaction>
</comment>
<evidence type="ECO:0000313" key="7">
    <source>
        <dbReference type="Proteomes" id="UP001634393"/>
    </source>
</evidence>
<dbReference type="PANTHER" id="PTHR11260:SF765">
    <property type="entry name" value="GLUTATHIONE TRANSFERASE"/>
    <property type="match status" value="1"/>
</dbReference>
<organism evidence="6 7">
    <name type="scientific">Penstemon smallii</name>
    <dbReference type="NCBI Taxonomy" id="265156"/>
    <lineage>
        <taxon>Eukaryota</taxon>
        <taxon>Viridiplantae</taxon>
        <taxon>Streptophyta</taxon>
        <taxon>Embryophyta</taxon>
        <taxon>Tracheophyta</taxon>
        <taxon>Spermatophyta</taxon>
        <taxon>Magnoliopsida</taxon>
        <taxon>eudicotyledons</taxon>
        <taxon>Gunneridae</taxon>
        <taxon>Pentapetalae</taxon>
        <taxon>asterids</taxon>
        <taxon>lamiids</taxon>
        <taxon>Lamiales</taxon>
        <taxon>Plantaginaceae</taxon>
        <taxon>Cheloneae</taxon>
        <taxon>Penstemon</taxon>
    </lineage>
</organism>
<proteinExistence type="inferred from homology"/>
<dbReference type="FunFam" id="3.40.30.10:FF:000014">
    <property type="entry name" value="Tau class glutathione S-transferase"/>
    <property type="match status" value="1"/>
</dbReference>
<dbReference type="InterPro" id="IPR010987">
    <property type="entry name" value="Glutathione-S-Trfase_C-like"/>
</dbReference>
<sequence>MENSGHIVKLYGAWGSPFVHRVIWALKLKGVEYEYIEEDLSNKSSSLLEYNPVHKEVPVLIHNGKPVVDSIVILEYIEETWPHLYPLLPADSYDRALARFWIDFGQQKRPTVHAFCGSSKENNEKTGEKMLETLNIIQDQALGDKKFFGGDSIGMVDLYFGWYVQWFPCFEQLAGLQVLNPSNLPKLHKWAMNFKEEPIIKETLYDSKKLLLHLEGIRKKRYMAAQARVL</sequence>
<dbReference type="CDD" id="cd03058">
    <property type="entry name" value="GST_N_Tau"/>
    <property type="match status" value="1"/>
</dbReference>
<keyword evidence="3" id="KW-0963">Cytoplasm</keyword>
<dbReference type="InterPro" id="IPR036249">
    <property type="entry name" value="Thioredoxin-like_sf"/>
</dbReference>
<keyword evidence="7" id="KW-1185">Reference proteome</keyword>
<protein>
    <recommendedName>
        <fullName evidence="3">Glutathione S-transferase</fullName>
        <ecNumber evidence="3">2.5.1.18</ecNumber>
    </recommendedName>
</protein>
<dbReference type="EMBL" id="JBJXBP010000008">
    <property type="protein sequence ID" value="KAL3813500.1"/>
    <property type="molecule type" value="Genomic_DNA"/>
</dbReference>
<comment type="function">
    <text evidence="3">Is involved in the conjugation of reduced glutathione to a wide number of exogenous and endogenous hydrophobic electrophiles.</text>
</comment>
<comment type="caution">
    <text evidence="6">The sequence shown here is derived from an EMBL/GenBank/DDBJ whole genome shotgun (WGS) entry which is preliminary data.</text>
</comment>
<dbReference type="SFLD" id="SFLDG01152">
    <property type="entry name" value="Main.3:_Omega-_and_Tau-like"/>
    <property type="match status" value="1"/>
</dbReference>
<dbReference type="InterPro" id="IPR045073">
    <property type="entry name" value="Omega/Tau-like"/>
</dbReference>
<dbReference type="SUPFAM" id="SSF47616">
    <property type="entry name" value="GST C-terminal domain-like"/>
    <property type="match status" value="1"/>
</dbReference>
<dbReference type="AlphaFoldDB" id="A0ABD3RKI2"/>
<accession>A0ABD3RKI2</accession>
<dbReference type="PROSITE" id="PS50405">
    <property type="entry name" value="GST_CTER"/>
    <property type="match status" value="1"/>
</dbReference>
<dbReference type="SUPFAM" id="SSF52833">
    <property type="entry name" value="Thioredoxin-like"/>
    <property type="match status" value="1"/>
</dbReference>
<dbReference type="InterPro" id="IPR040079">
    <property type="entry name" value="Glutathione_S-Trfase"/>
</dbReference>
<dbReference type="Gene3D" id="1.20.1050.10">
    <property type="match status" value="1"/>
</dbReference>
<name>A0ABD3RKI2_9LAMI</name>
<dbReference type="PROSITE" id="PS50404">
    <property type="entry name" value="GST_NTER"/>
    <property type="match status" value="1"/>
</dbReference>
<comment type="similarity">
    <text evidence="3">Belongs to the GST superfamily.</text>
</comment>
<dbReference type="GO" id="GO:0004364">
    <property type="term" value="F:glutathione transferase activity"/>
    <property type="evidence" value="ECO:0007669"/>
    <property type="project" value="UniProtKB-UniRule"/>
</dbReference>
<evidence type="ECO:0000256" key="2">
    <source>
        <dbReference type="ARBA" id="ARBA00047960"/>
    </source>
</evidence>
<evidence type="ECO:0000259" key="5">
    <source>
        <dbReference type="PROSITE" id="PS50405"/>
    </source>
</evidence>
<dbReference type="InterPro" id="IPR036282">
    <property type="entry name" value="Glutathione-S-Trfase_C_sf"/>
</dbReference>
<evidence type="ECO:0000256" key="3">
    <source>
        <dbReference type="RuleBase" id="RU369102"/>
    </source>
</evidence>
<reference evidence="6 7" key="1">
    <citation type="submission" date="2024-12" db="EMBL/GenBank/DDBJ databases">
        <title>The unique morphological basis and parallel evolutionary history of personate flowers in Penstemon.</title>
        <authorList>
            <person name="Depatie T.H."/>
            <person name="Wessinger C.A."/>
        </authorList>
    </citation>
    <scope>NUCLEOTIDE SEQUENCE [LARGE SCALE GENOMIC DNA]</scope>
    <source>
        <strain evidence="6">WTNN_2</strain>
        <tissue evidence="6">Leaf</tissue>
    </source>
</reference>
<keyword evidence="1 3" id="KW-0808">Transferase</keyword>
<dbReference type="PANTHER" id="PTHR11260">
    <property type="entry name" value="GLUTATHIONE S-TRANSFERASE, GST, SUPERFAMILY, GST DOMAIN CONTAINING"/>
    <property type="match status" value="1"/>
</dbReference>
<feature type="domain" description="GST N-terminal" evidence="4">
    <location>
        <begin position="6"/>
        <end position="85"/>
    </location>
</feature>
<dbReference type="Gene3D" id="3.40.30.10">
    <property type="entry name" value="Glutaredoxin"/>
    <property type="match status" value="1"/>
</dbReference>
<feature type="domain" description="GST C-terminal" evidence="5">
    <location>
        <begin position="91"/>
        <end position="223"/>
    </location>
</feature>
<dbReference type="Pfam" id="PF02798">
    <property type="entry name" value="GST_N"/>
    <property type="match status" value="1"/>
</dbReference>
<comment type="subcellular location">
    <subcellularLocation>
        <location evidence="3">Cytoplasm</location>
        <location evidence="3">Cytosol</location>
    </subcellularLocation>
</comment>
<dbReference type="GO" id="GO:0005829">
    <property type="term" value="C:cytosol"/>
    <property type="evidence" value="ECO:0007669"/>
    <property type="project" value="UniProtKB-SubCell"/>
</dbReference>
<evidence type="ECO:0000256" key="1">
    <source>
        <dbReference type="ARBA" id="ARBA00022679"/>
    </source>
</evidence>
<evidence type="ECO:0000313" key="6">
    <source>
        <dbReference type="EMBL" id="KAL3813500.1"/>
    </source>
</evidence>
<dbReference type="EC" id="2.5.1.18" evidence="3"/>
<gene>
    <name evidence="6" type="ORF">ACJIZ3_014768</name>
</gene>
<evidence type="ECO:0000259" key="4">
    <source>
        <dbReference type="PROSITE" id="PS50404"/>
    </source>
</evidence>
<dbReference type="Proteomes" id="UP001634393">
    <property type="component" value="Unassembled WGS sequence"/>
</dbReference>
<dbReference type="InterPro" id="IPR045074">
    <property type="entry name" value="GST_C_Tau"/>
</dbReference>